<organism evidence="2 3">
    <name type="scientific">Actinoplanes ianthinogenes</name>
    <dbReference type="NCBI Taxonomy" id="122358"/>
    <lineage>
        <taxon>Bacteria</taxon>
        <taxon>Bacillati</taxon>
        <taxon>Actinomycetota</taxon>
        <taxon>Actinomycetes</taxon>
        <taxon>Micromonosporales</taxon>
        <taxon>Micromonosporaceae</taxon>
        <taxon>Actinoplanes</taxon>
    </lineage>
</organism>
<evidence type="ECO:0000259" key="1">
    <source>
        <dbReference type="Pfam" id="PF13454"/>
    </source>
</evidence>
<accession>A0ABN6C892</accession>
<gene>
    <name evidence="2" type="ORF">Aiant_15130</name>
</gene>
<proteinExistence type="predicted"/>
<keyword evidence="3" id="KW-1185">Reference proteome</keyword>
<dbReference type="RefSeq" id="WP_189332745.1">
    <property type="nucleotide sequence ID" value="NZ_AP023356.1"/>
</dbReference>
<dbReference type="Gene3D" id="3.50.50.60">
    <property type="entry name" value="FAD/NAD(P)-binding domain"/>
    <property type="match status" value="1"/>
</dbReference>
<dbReference type="EMBL" id="AP023356">
    <property type="protein sequence ID" value="BCJ40856.1"/>
    <property type="molecule type" value="Genomic_DNA"/>
</dbReference>
<dbReference type="InterPro" id="IPR038732">
    <property type="entry name" value="HpyO/CreE_NAD-binding"/>
</dbReference>
<name>A0ABN6C892_9ACTN</name>
<dbReference type="PANTHER" id="PTHR40254">
    <property type="entry name" value="BLR0577 PROTEIN"/>
    <property type="match status" value="1"/>
</dbReference>
<dbReference type="Proteomes" id="UP000676967">
    <property type="component" value="Chromosome"/>
</dbReference>
<evidence type="ECO:0000313" key="2">
    <source>
        <dbReference type="EMBL" id="BCJ40856.1"/>
    </source>
</evidence>
<evidence type="ECO:0000313" key="3">
    <source>
        <dbReference type="Proteomes" id="UP000676967"/>
    </source>
</evidence>
<reference evidence="2 3" key="1">
    <citation type="submission" date="2020-08" db="EMBL/GenBank/DDBJ databases">
        <title>Whole genome shotgun sequence of Actinoplanes ianthinogenes NBRC 13996.</title>
        <authorList>
            <person name="Komaki H."/>
            <person name="Tamura T."/>
        </authorList>
    </citation>
    <scope>NUCLEOTIDE SEQUENCE [LARGE SCALE GENOMIC DNA]</scope>
    <source>
        <strain evidence="2 3">NBRC 13996</strain>
    </source>
</reference>
<feature type="domain" description="FAD-dependent urate hydroxylase HpyO/Asp monooxygenase CreE-like FAD/NAD(P)-binding" evidence="1">
    <location>
        <begin position="5"/>
        <end position="174"/>
    </location>
</feature>
<dbReference type="Pfam" id="PF13454">
    <property type="entry name" value="NAD_binding_9"/>
    <property type="match status" value="1"/>
</dbReference>
<protein>
    <recommendedName>
        <fullName evidence="1">FAD-dependent urate hydroxylase HpyO/Asp monooxygenase CreE-like FAD/NAD(P)-binding domain-containing protein</fullName>
    </recommendedName>
</protein>
<dbReference type="SUPFAM" id="SSF51971">
    <property type="entry name" value="Nucleotide-binding domain"/>
    <property type="match status" value="1"/>
</dbReference>
<dbReference type="InterPro" id="IPR052189">
    <property type="entry name" value="L-asp_N-monooxygenase_NS-form"/>
</dbReference>
<dbReference type="PANTHER" id="PTHR40254:SF1">
    <property type="entry name" value="BLR0577 PROTEIN"/>
    <property type="match status" value="1"/>
</dbReference>
<sequence length="567" mass="60203">MVRIAVIGCGPRGLSAVERVISYATAHPDRPVALTVVEPGELGVGLHDRDQPEYLLLNTVAGQLTIFSDATMVPGAPVTTGPDLFRWCRERGVTVPSHAGRRGVRYDDFLPRRLLGDYLAWAAGELLGRAPGNLRIDVRREVAAAVRPAGGHAVVELAGGGTLHADLAVVTTGHGLPASGGAGSPVARAYPLPAGVAGIAAGKTVAVIGTGLTAMDVIATLTVGRGGRHEVTADGHRYLPSGDEPAIVLVNRSGWLPAARPRLTRDRAPSTVSAFTAEAIDRLRERAADGRLSYWDDVEPLLRADLEAGLDEPGRLLVNRLFGASETWKTVAEWREQVLAQTRYDLAEAERGLGASTLKDRLEVLRDHRETLRRIADGGLTEQGHRDFFGALSATVNRTVIGPPLQRIAELLALVDAGVLDVGLGPAPDLAPAGAGWELRSTALKEPVTRSVDAVVAAHLSWPSAGEDRDPVTASIRSWAAPGRLPGELPLDRDGRVRTAGGQVTPIAVFGPPAEGASYYNHYVPSPGAWSRALTDLDRALAPRFDLDLPDIDFPDIDFADFEEQTA</sequence>
<dbReference type="InterPro" id="IPR036188">
    <property type="entry name" value="FAD/NAD-bd_sf"/>
</dbReference>